<comment type="caution">
    <text evidence="2">The sequence shown here is derived from an EMBL/GenBank/DDBJ whole genome shotgun (WGS) entry which is preliminary data.</text>
</comment>
<protein>
    <submittedName>
        <fullName evidence="2">Glycoside hydrolase family 19</fullName>
    </submittedName>
</protein>
<name>A0A099KB17_COLPS</name>
<dbReference type="SUPFAM" id="SSF53955">
    <property type="entry name" value="Lysozyme-like"/>
    <property type="match status" value="1"/>
</dbReference>
<dbReference type="Pfam" id="PF00182">
    <property type="entry name" value="Glyco_hydro_19"/>
    <property type="match status" value="1"/>
</dbReference>
<dbReference type="InterPro" id="IPR052354">
    <property type="entry name" value="Cell_Wall_Dynamics_Protein"/>
</dbReference>
<sequence length="210" mass="23591">MTIVLSKEQLQAIMPAAKVENIEFYLTALNNQLSDYQIISNMQVAHFIAQIAHESGSFKYRRENLNYSAKALRAVFGKYFPSDEMAEKHARNPESIANIVYANRMGNGDSDSGDGWRYRGRGLIQLTGRNNYTRCGSDIGLNIEAEPELLAKDAETAVAAACWYWQSNKLNGPADQDDIRLVTRKINGGYHGLEERIAFLNRAKEVLNVI</sequence>
<dbReference type="GO" id="GO:0006032">
    <property type="term" value="P:chitin catabolic process"/>
    <property type="evidence" value="ECO:0007669"/>
    <property type="project" value="InterPro"/>
</dbReference>
<accession>A0A099KB17</accession>
<evidence type="ECO:0000313" key="3">
    <source>
        <dbReference type="Proteomes" id="UP000029868"/>
    </source>
</evidence>
<feature type="domain" description="Glycoside hydrolase family 19 catalytic" evidence="1">
    <location>
        <begin position="114"/>
        <end position="177"/>
    </location>
</feature>
<dbReference type="PANTHER" id="PTHR34408:SF1">
    <property type="entry name" value="GLYCOSYL HYDROLASE FAMILY 19 DOMAIN-CONTAINING PROTEIN HI_1415"/>
    <property type="match status" value="1"/>
</dbReference>
<dbReference type="GO" id="GO:0016998">
    <property type="term" value="P:cell wall macromolecule catabolic process"/>
    <property type="evidence" value="ECO:0007669"/>
    <property type="project" value="InterPro"/>
</dbReference>
<dbReference type="InterPro" id="IPR023346">
    <property type="entry name" value="Lysozyme-like_dom_sf"/>
</dbReference>
<evidence type="ECO:0000259" key="1">
    <source>
        <dbReference type="Pfam" id="PF00182"/>
    </source>
</evidence>
<reference evidence="2 3" key="1">
    <citation type="submission" date="2014-08" db="EMBL/GenBank/DDBJ databases">
        <title>Genomic and Phenotypic Diversity of Colwellia psychrerythraea strains from Disparate Marine Basins.</title>
        <authorList>
            <person name="Techtmann S.M."/>
            <person name="Stelling S.C."/>
            <person name="Utturkar S.M."/>
            <person name="Alshibli N."/>
            <person name="Harris A."/>
            <person name="Brown S.D."/>
            <person name="Hazen T.C."/>
        </authorList>
    </citation>
    <scope>NUCLEOTIDE SEQUENCE [LARGE SCALE GENOMIC DNA]</scope>
    <source>
        <strain evidence="2 3">GAB14E</strain>
    </source>
</reference>
<organism evidence="2 3">
    <name type="scientific">Colwellia psychrerythraea</name>
    <name type="common">Vibrio psychroerythus</name>
    <dbReference type="NCBI Taxonomy" id="28229"/>
    <lineage>
        <taxon>Bacteria</taxon>
        <taxon>Pseudomonadati</taxon>
        <taxon>Pseudomonadota</taxon>
        <taxon>Gammaproteobacteria</taxon>
        <taxon>Alteromonadales</taxon>
        <taxon>Colwelliaceae</taxon>
        <taxon>Colwellia</taxon>
    </lineage>
</organism>
<evidence type="ECO:0000313" key="2">
    <source>
        <dbReference type="EMBL" id="KGJ87929.1"/>
    </source>
</evidence>
<dbReference type="EMBL" id="JQEC01000070">
    <property type="protein sequence ID" value="KGJ87929.1"/>
    <property type="molecule type" value="Genomic_DNA"/>
</dbReference>
<dbReference type="Gene3D" id="1.10.530.10">
    <property type="match status" value="1"/>
</dbReference>
<dbReference type="Proteomes" id="UP000029868">
    <property type="component" value="Unassembled WGS sequence"/>
</dbReference>
<proteinExistence type="predicted"/>
<dbReference type="AlphaFoldDB" id="A0A099KB17"/>
<keyword evidence="2" id="KW-0378">Hydrolase</keyword>
<dbReference type="InterPro" id="IPR000726">
    <property type="entry name" value="Glyco_hydro_19_cat"/>
</dbReference>
<dbReference type="RefSeq" id="WP_033084183.1">
    <property type="nucleotide sequence ID" value="NZ_JQEC01000070.1"/>
</dbReference>
<dbReference type="PATRIC" id="fig|28229.3.peg.4238"/>
<gene>
    <name evidence="2" type="ORF">GAB14E_4262</name>
</gene>
<dbReference type="GO" id="GO:0004568">
    <property type="term" value="F:chitinase activity"/>
    <property type="evidence" value="ECO:0007669"/>
    <property type="project" value="InterPro"/>
</dbReference>
<dbReference type="OrthoDB" id="9798982at2"/>
<dbReference type="PANTHER" id="PTHR34408">
    <property type="entry name" value="FAMILY PROTEIN, PUTATIVE-RELATED"/>
    <property type="match status" value="1"/>
</dbReference>